<evidence type="ECO:0000313" key="2">
    <source>
        <dbReference type="EMBL" id="QQZ49536.1"/>
    </source>
</evidence>
<proteinExistence type="predicted"/>
<dbReference type="AlphaFoldDB" id="A0A974P1K8"/>
<feature type="region of interest" description="Disordered" evidence="1">
    <location>
        <begin position="1"/>
        <end position="49"/>
    </location>
</feature>
<accession>A0A974P1K8</accession>
<feature type="compositionally biased region" description="Polar residues" evidence="1">
    <location>
        <begin position="9"/>
        <end position="21"/>
    </location>
</feature>
<gene>
    <name evidence="2" type="ORF">JKL49_21675</name>
</gene>
<name>A0A974P1K8_9CAUL</name>
<dbReference type="EMBL" id="CP068570">
    <property type="protein sequence ID" value="QQZ49536.1"/>
    <property type="molecule type" value="Genomic_DNA"/>
</dbReference>
<reference evidence="2" key="1">
    <citation type="submission" date="2021-01" db="EMBL/GenBank/DDBJ databases">
        <title>Genome sequence of Phenylobacterium sp. 20VBR1 isolated from a valley glaceir, Ny-Alesund, Svalbard.</title>
        <authorList>
            <person name="Thomas F.A."/>
            <person name="Krishnan K.P."/>
            <person name="Sinha R.K."/>
        </authorList>
    </citation>
    <scope>NUCLEOTIDE SEQUENCE</scope>
    <source>
        <strain evidence="2">20VBR1</strain>
    </source>
</reference>
<feature type="compositionally biased region" description="Low complexity" evidence="1">
    <location>
        <begin position="31"/>
        <end position="49"/>
    </location>
</feature>
<sequence>MADEMEEPQSAQARASCSRTSAGGAARSMTGTVGSASMAVSSGVVGPLL</sequence>
<protein>
    <submittedName>
        <fullName evidence="2">Uncharacterized protein</fullName>
    </submittedName>
</protein>
<evidence type="ECO:0000256" key="1">
    <source>
        <dbReference type="SAM" id="MobiDB-lite"/>
    </source>
</evidence>
<organism evidence="2">
    <name type="scientific">Phenylobacterium glaciei</name>
    <dbReference type="NCBI Taxonomy" id="2803784"/>
    <lineage>
        <taxon>Bacteria</taxon>
        <taxon>Pseudomonadati</taxon>
        <taxon>Pseudomonadota</taxon>
        <taxon>Alphaproteobacteria</taxon>
        <taxon>Caulobacterales</taxon>
        <taxon>Caulobacteraceae</taxon>
        <taxon>Phenylobacterium</taxon>
    </lineage>
</organism>